<evidence type="ECO:0000256" key="6">
    <source>
        <dbReference type="ARBA" id="ARBA00023136"/>
    </source>
</evidence>
<evidence type="ECO:0000256" key="3">
    <source>
        <dbReference type="ARBA" id="ARBA00022475"/>
    </source>
</evidence>
<dbReference type="AlphaFoldDB" id="A0A495PQZ3"/>
<feature type="transmembrane region" description="Helical" evidence="7">
    <location>
        <begin position="110"/>
        <end position="130"/>
    </location>
</feature>
<dbReference type="RefSeq" id="WP_121345054.1">
    <property type="nucleotide sequence ID" value="NZ_RBLG01000002.1"/>
</dbReference>
<feature type="transmembrane region" description="Helical" evidence="7">
    <location>
        <begin position="82"/>
        <end position="98"/>
    </location>
</feature>
<evidence type="ECO:0000313" key="9">
    <source>
        <dbReference type="Proteomes" id="UP000276282"/>
    </source>
</evidence>
<name>A0A495PQZ3_9FLAO</name>
<feature type="transmembrane region" description="Helical" evidence="7">
    <location>
        <begin position="20"/>
        <end position="42"/>
    </location>
</feature>
<comment type="caution">
    <text evidence="8">The sequence shown here is derived from an EMBL/GenBank/DDBJ whole genome shotgun (WGS) entry which is preliminary data.</text>
</comment>
<dbReference type="Proteomes" id="UP000276282">
    <property type="component" value="Unassembled WGS sequence"/>
</dbReference>
<dbReference type="GO" id="GO:0005886">
    <property type="term" value="C:plasma membrane"/>
    <property type="evidence" value="ECO:0007669"/>
    <property type="project" value="UniProtKB-SubCell"/>
</dbReference>
<dbReference type="Pfam" id="PF07681">
    <property type="entry name" value="DoxX"/>
    <property type="match status" value="1"/>
</dbReference>
<feature type="transmembrane region" description="Helical" evidence="7">
    <location>
        <begin position="54"/>
        <end position="76"/>
    </location>
</feature>
<accession>A0A495PQZ3</accession>
<keyword evidence="4 7" id="KW-0812">Transmembrane</keyword>
<dbReference type="PANTHER" id="PTHR33452">
    <property type="entry name" value="OXIDOREDUCTASE CATD-RELATED"/>
    <property type="match status" value="1"/>
</dbReference>
<comment type="similarity">
    <text evidence="2">Belongs to the DoxX family.</text>
</comment>
<keyword evidence="9" id="KW-1185">Reference proteome</keyword>
<keyword evidence="3" id="KW-1003">Cell membrane</keyword>
<dbReference type="EMBL" id="RBLG01000002">
    <property type="protein sequence ID" value="RKS53023.1"/>
    <property type="molecule type" value="Genomic_DNA"/>
</dbReference>
<evidence type="ECO:0000256" key="4">
    <source>
        <dbReference type="ARBA" id="ARBA00022692"/>
    </source>
</evidence>
<sequence>MRNTYITSLNLPSTDYALLFLRIAISVLMLSHGIPKLIMLFWSQEISFLDPLGIGETTSLTLAVFAEVICSALIAVGLATRVASLILLFTMAVAFFIVHVSDPFQNKELALVYLLVYSFICITGAGKHSLDHYFLKK</sequence>
<dbReference type="OrthoDB" id="9813193at2"/>
<evidence type="ECO:0000256" key="1">
    <source>
        <dbReference type="ARBA" id="ARBA00004651"/>
    </source>
</evidence>
<proteinExistence type="inferred from homology"/>
<evidence type="ECO:0000256" key="5">
    <source>
        <dbReference type="ARBA" id="ARBA00022989"/>
    </source>
</evidence>
<reference evidence="8 9" key="1">
    <citation type="submission" date="2018-10" db="EMBL/GenBank/DDBJ databases">
        <title>Genomic Encyclopedia of Archaeal and Bacterial Type Strains, Phase II (KMG-II): from individual species to whole genera.</title>
        <authorList>
            <person name="Goeker M."/>
        </authorList>
    </citation>
    <scope>NUCLEOTIDE SEQUENCE [LARGE SCALE GENOMIC DNA]</scope>
    <source>
        <strain evidence="8 9">DSM 19839</strain>
    </source>
</reference>
<comment type="subcellular location">
    <subcellularLocation>
        <location evidence="1">Cell membrane</location>
        <topology evidence="1">Multi-pass membrane protein</topology>
    </subcellularLocation>
</comment>
<protein>
    <submittedName>
        <fullName evidence="8">Putative oxidoreductase</fullName>
    </submittedName>
</protein>
<dbReference type="PANTHER" id="PTHR33452:SF1">
    <property type="entry name" value="INNER MEMBRANE PROTEIN YPHA-RELATED"/>
    <property type="match status" value="1"/>
</dbReference>
<dbReference type="InterPro" id="IPR051907">
    <property type="entry name" value="DoxX-like_oxidoreductase"/>
</dbReference>
<evidence type="ECO:0000256" key="7">
    <source>
        <dbReference type="SAM" id="Phobius"/>
    </source>
</evidence>
<evidence type="ECO:0000313" key="8">
    <source>
        <dbReference type="EMBL" id="RKS53023.1"/>
    </source>
</evidence>
<gene>
    <name evidence="8" type="ORF">BC962_1268</name>
</gene>
<keyword evidence="5 7" id="KW-1133">Transmembrane helix</keyword>
<organism evidence="8 9">
    <name type="scientific">Gillisia mitskevichiae</name>
    <dbReference type="NCBI Taxonomy" id="270921"/>
    <lineage>
        <taxon>Bacteria</taxon>
        <taxon>Pseudomonadati</taxon>
        <taxon>Bacteroidota</taxon>
        <taxon>Flavobacteriia</taxon>
        <taxon>Flavobacteriales</taxon>
        <taxon>Flavobacteriaceae</taxon>
        <taxon>Gillisia</taxon>
    </lineage>
</organism>
<evidence type="ECO:0000256" key="2">
    <source>
        <dbReference type="ARBA" id="ARBA00006679"/>
    </source>
</evidence>
<dbReference type="InterPro" id="IPR032808">
    <property type="entry name" value="DoxX"/>
</dbReference>
<keyword evidence="6 7" id="KW-0472">Membrane</keyword>